<name>A0ABR4GM74_9EURO</name>
<sequence>MEPEFQSAVGTSRLRCAMWRVRAMKRLSWTVRLFTTFLAGWCISTIASFIPAMLSDWLVALYKVPSSFPPVNVLVCISNSCSWKPKLSGSKRLNQAGTSYFQTNSSPQNPRRSQDSTWHSSRALLLFMTRSSPRSATDSEILLL</sequence>
<keyword evidence="1" id="KW-0472">Membrane</keyword>
<comment type="caution">
    <text evidence="2">The sequence shown here is derived from an EMBL/GenBank/DDBJ whole genome shotgun (WGS) entry which is preliminary data.</text>
</comment>
<proteinExistence type="predicted"/>
<reference evidence="2 3" key="1">
    <citation type="submission" date="2024-07" db="EMBL/GenBank/DDBJ databases">
        <title>Section-level genome sequencing and comparative genomics of Aspergillus sections Usti and Cavernicolus.</title>
        <authorList>
            <consortium name="Lawrence Berkeley National Laboratory"/>
            <person name="Nybo J.L."/>
            <person name="Vesth T.C."/>
            <person name="Theobald S."/>
            <person name="Frisvad J.C."/>
            <person name="Larsen T.O."/>
            <person name="Kjaerboelling I."/>
            <person name="Rothschild-Mancinelli K."/>
            <person name="Lyhne E.K."/>
            <person name="Kogle M.E."/>
            <person name="Barry K."/>
            <person name="Clum A."/>
            <person name="Na H."/>
            <person name="Ledsgaard L."/>
            <person name="Lin J."/>
            <person name="Lipzen A."/>
            <person name="Kuo A."/>
            <person name="Riley R."/>
            <person name="Mondo S."/>
            <person name="Labutti K."/>
            <person name="Haridas S."/>
            <person name="Pangalinan J."/>
            <person name="Salamov A.A."/>
            <person name="Simmons B.A."/>
            <person name="Magnuson J.K."/>
            <person name="Chen J."/>
            <person name="Drula E."/>
            <person name="Henrissat B."/>
            <person name="Wiebenga A."/>
            <person name="Lubbers R.J."/>
            <person name="Gomes A.C."/>
            <person name="Makela M.R."/>
            <person name="Stajich J."/>
            <person name="Grigoriev I.V."/>
            <person name="Mortensen U.H."/>
            <person name="De Vries R.P."/>
            <person name="Baker S.E."/>
            <person name="Andersen M.R."/>
        </authorList>
    </citation>
    <scope>NUCLEOTIDE SEQUENCE [LARGE SCALE GENOMIC DNA]</scope>
    <source>
        <strain evidence="2 3">CBS 209.92</strain>
    </source>
</reference>
<evidence type="ECO:0000256" key="1">
    <source>
        <dbReference type="SAM" id="Phobius"/>
    </source>
</evidence>
<dbReference type="Proteomes" id="UP001610563">
    <property type="component" value="Unassembled WGS sequence"/>
</dbReference>
<feature type="transmembrane region" description="Helical" evidence="1">
    <location>
        <begin position="29"/>
        <end position="54"/>
    </location>
</feature>
<keyword evidence="3" id="KW-1185">Reference proteome</keyword>
<organism evidence="2 3">
    <name type="scientific">Aspergillus keveii</name>
    <dbReference type="NCBI Taxonomy" id="714993"/>
    <lineage>
        <taxon>Eukaryota</taxon>
        <taxon>Fungi</taxon>
        <taxon>Dikarya</taxon>
        <taxon>Ascomycota</taxon>
        <taxon>Pezizomycotina</taxon>
        <taxon>Eurotiomycetes</taxon>
        <taxon>Eurotiomycetidae</taxon>
        <taxon>Eurotiales</taxon>
        <taxon>Aspergillaceae</taxon>
        <taxon>Aspergillus</taxon>
        <taxon>Aspergillus subgen. Nidulantes</taxon>
    </lineage>
</organism>
<evidence type="ECO:0000313" key="2">
    <source>
        <dbReference type="EMBL" id="KAL2800168.1"/>
    </source>
</evidence>
<keyword evidence="1" id="KW-0812">Transmembrane</keyword>
<dbReference type="EMBL" id="JBFTWV010000004">
    <property type="protein sequence ID" value="KAL2800168.1"/>
    <property type="molecule type" value="Genomic_DNA"/>
</dbReference>
<protein>
    <submittedName>
        <fullName evidence="2">Uncharacterized protein</fullName>
    </submittedName>
</protein>
<accession>A0ABR4GM74</accession>
<keyword evidence="1" id="KW-1133">Transmembrane helix</keyword>
<gene>
    <name evidence="2" type="ORF">BJX66DRAFT_291428</name>
</gene>
<evidence type="ECO:0000313" key="3">
    <source>
        <dbReference type="Proteomes" id="UP001610563"/>
    </source>
</evidence>